<evidence type="ECO:0000256" key="2">
    <source>
        <dbReference type="ARBA" id="ARBA00007951"/>
    </source>
</evidence>
<keyword evidence="4" id="KW-0732">Signal</keyword>
<evidence type="ECO:0000259" key="8">
    <source>
        <dbReference type="Pfam" id="PF01120"/>
    </source>
</evidence>
<comment type="function">
    <text evidence="1">Alpha-L-fucosidase is responsible for hydrolyzing the alpha-1,6-linked fucose joined to the reducing-end N-acetylglucosamine of the carbohydrate moieties of glycoproteins.</text>
</comment>
<dbReference type="AlphaFoldDB" id="A0A3M2JF94"/>
<keyword evidence="6" id="KW-0326">Glycosidase</keyword>
<dbReference type="EMBL" id="RFFI01000031">
    <property type="protein sequence ID" value="RMI12697.1"/>
    <property type="molecule type" value="Genomic_DNA"/>
</dbReference>
<comment type="caution">
    <text evidence="9">The sequence shown here is derived from an EMBL/GenBank/DDBJ whole genome shotgun (WGS) entry which is preliminary data.</text>
</comment>
<dbReference type="Proteomes" id="UP000269289">
    <property type="component" value="Unassembled WGS sequence"/>
</dbReference>
<dbReference type="EC" id="3.2.1.51" evidence="3"/>
<protein>
    <recommendedName>
        <fullName evidence="3">alpha-L-fucosidase</fullName>
        <ecNumber evidence="3">3.2.1.51</ecNumber>
    </recommendedName>
</protein>
<evidence type="ECO:0000313" key="9">
    <source>
        <dbReference type="EMBL" id="RMI12697.1"/>
    </source>
</evidence>
<evidence type="ECO:0000313" key="10">
    <source>
        <dbReference type="Proteomes" id="UP000269289"/>
    </source>
</evidence>
<dbReference type="PRINTS" id="PR00741">
    <property type="entry name" value="GLHYDRLASE29"/>
</dbReference>
<dbReference type="InterPro" id="IPR057739">
    <property type="entry name" value="Glyco_hydro_29_N"/>
</dbReference>
<evidence type="ECO:0000256" key="6">
    <source>
        <dbReference type="ARBA" id="ARBA00023295"/>
    </source>
</evidence>
<dbReference type="InterPro" id="IPR016286">
    <property type="entry name" value="FUC_metazoa-typ"/>
</dbReference>
<dbReference type="GO" id="GO:0006004">
    <property type="term" value="P:fucose metabolic process"/>
    <property type="evidence" value="ECO:0007669"/>
    <property type="project" value="InterPro"/>
</dbReference>
<dbReference type="PANTHER" id="PTHR10030:SF37">
    <property type="entry name" value="ALPHA-L-FUCOSIDASE-RELATED"/>
    <property type="match status" value="1"/>
</dbReference>
<dbReference type="InterPro" id="IPR017853">
    <property type="entry name" value="GH"/>
</dbReference>
<dbReference type="InterPro" id="IPR000933">
    <property type="entry name" value="Glyco_hydro_29"/>
</dbReference>
<evidence type="ECO:0000256" key="7">
    <source>
        <dbReference type="PIRSR" id="PIRSR001092-1"/>
    </source>
</evidence>
<keyword evidence="10" id="KW-1185">Reference proteome</keyword>
<dbReference type="SUPFAM" id="SSF51445">
    <property type="entry name" value="(Trans)glycosidases"/>
    <property type="match status" value="1"/>
</dbReference>
<dbReference type="GO" id="GO:0004560">
    <property type="term" value="F:alpha-L-fucosidase activity"/>
    <property type="evidence" value="ECO:0007669"/>
    <property type="project" value="InterPro"/>
</dbReference>
<name>A0A3M2JF94_9CELL</name>
<dbReference type="OrthoDB" id="5526311at2"/>
<evidence type="ECO:0000256" key="5">
    <source>
        <dbReference type="ARBA" id="ARBA00022801"/>
    </source>
</evidence>
<dbReference type="RefSeq" id="WP_122148826.1">
    <property type="nucleotide sequence ID" value="NZ_RFFI01000031.1"/>
</dbReference>
<evidence type="ECO:0000256" key="3">
    <source>
        <dbReference type="ARBA" id="ARBA00012662"/>
    </source>
</evidence>
<sequence>MTAPAAGRPDLAWFTHARLGLFLHFGLYSVAARHEWVMNYERTDPQEYRARYAPVFDPDLFDGPALARTAKAAGARYVVLTAKHHEGFCLWDSALTDHTSVAVAGRDLVRELVDALRAEGLGVGIYYSLLDWDHPDYTIDRHHPLRGAPDAAQRDAGKDMARYRAYLHGQVRELLTGYGPVDYLFFDFTEPAVDPDSGLPGKGPDDWDAAALLAMVREISPGTVVNDRLGIPADLVTPEQYQPDRPLEHDGVPQAWEACQTINGSWGYHRDNHDAKSPDLLVRMLVESVALGGNMLLNVGPTGRGEIAPRDRALLAEVGQWVDRHERSVRGAGAAPFTPPADARYTLRGDRLYLHLFAWPFGQVHLPGLAGRVRFARLLHDGSEVATTVIEPGTAALTMQPAGQPAGTLTLRLPTTRPDVLVPVVELLLDEEVGR</sequence>
<dbReference type="GO" id="GO:0016139">
    <property type="term" value="P:glycoside catabolic process"/>
    <property type="evidence" value="ECO:0007669"/>
    <property type="project" value="TreeGrafter"/>
</dbReference>
<gene>
    <name evidence="9" type="ORF">EBM89_07505</name>
</gene>
<comment type="similarity">
    <text evidence="2">Belongs to the glycosyl hydrolase 29 family.</text>
</comment>
<evidence type="ECO:0000256" key="4">
    <source>
        <dbReference type="ARBA" id="ARBA00022729"/>
    </source>
</evidence>
<proteinExistence type="inferred from homology"/>
<dbReference type="GO" id="GO:0005764">
    <property type="term" value="C:lysosome"/>
    <property type="evidence" value="ECO:0007669"/>
    <property type="project" value="TreeGrafter"/>
</dbReference>
<dbReference type="PANTHER" id="PTHR10030">
    <property type="entry name" value="ALPHA-L-FUCOSIDASE"/>
    <property type="match status" value="1"/>
</dbReference>
<organism evidence="9 10">
    <name type="scientific">Cellulomonas triticagri</name>
    <dbReference type="NCBI Taxonomy" id="2483352"/>
    <lineage>
        <taxon>Bacteria</taxon>
        <taxon>Bacillati</taxon>
        <taxon>Actinomycetota</taxon>
        <taxon>Actinomycetes</taxon>
        <taxon>Micrococcales</taxon>
        <taxon>Cellulomonadaceae</taxon>
        <taxon>Cellulomonas</taxon>
    </lineage>
</organism>
<keyword evidence="5" id="KW-0378">Hydrolase</keyword>
<evidence type="ECO:0000256" key="1">
    <source>
        <dbReference type="ARBA" id="ARBA00004071"/>
    </source>
</evidence>
<dbReference type="Gene3D" id="3.20.20.80">
    <property type="entry name" value="Glycosidases"/>
    <property type="match status" value="1"/>
</dbReference>
<accession>A0A3M2JF94</accession>
<feature type="site" description="May be important for catalysis" evidence="7">
    <location>
        <position position="259"/>
    </location>
</feature>
<dbReference type="PIRSF" id="PIRSF001092">
    <property type="entry name" value="Alpha-L-fucosidase"/>
    <property type="match status" value="1"/>
</dbReference>
<dbReference type="SMART" id="SM00812">
    <property type="entry name" value="Alpha_L_fucos"/>
    <property type="match status" value="1"/>
</dbReference>
<reference evidence="9 10" key="1">
    <citation type="submission" date="2018-10" db="EMBL/GenBank/DDBJ databases">
        <title>Isolation, diversity and antifungal activity of actinobacteria from wheat.</title>
        <authorList>
            <person name="Han C."/>
        </authorList>
    </citation>
    <scope>NUCLEOTIDE SEQUENCE [LARGE SCALE GENOMIC DNA]</scope>
    <source>
        <strain evidence="9 10">NEAU-YY56</strain>
    </source>
</reference>
<dbReference type="Pfam" id="PF01120">
    <property type="entry name" value="Alpha_L_fucos"/>
    <property type="match status" value="1"/>
</dbReference>
<feature type="domain" description="Glycoside hydrolase family 29 N-terminal" evidence="8">
    <location>
        <begin position="10"/>
        <end position="325"/>
    </location>
</feature>